<feature type="region of interest" description="Disordered" evidence="1">
    <location>
        <begin position="38"/>
        <end position="81"/>
    </location>
</feature>
<accession>A0A9P6CB77</accession>
<dbReference type="EMBL" id="MU150320">
    <property type="protein sequence ID" value="KAF9459231.1"/>
    <property type="molecule type" value="Genomic_DNA"/>
</dbReference>
<dbReference type="InterPro" id="IPR009027">
    <property type="entry name" value="Ribosomal_bL9/RNase_H1_N"/>
</dbReference>
<dbReference type="Gene3D" id="3.40.970.10">
    <property type="entry name" value="Ribonuclease H1, N-terminal domain"/>
    <property type="match status" value="1"/>
</dbReference>
<proteinExistence type="predicted"/>
<feature type="compositionally biased region" description="Polar residues" evidence="1">
    <location>
        <begin position="54"/>
        <end position="65"/>
    </location>
</feature>
<evidence type="ECO:0000313" key="4">
    <source>
        <dbReference type="Proteomes" id="UP000807353"/>
    </source>
</evidence>
<dbReference type="AlphaFoldDB" id="A0A9P6CB77"/>
<evidence type="ECO:0000259" key="2">
    <source>
        <dbReference type="Pfam" id="PF01693"/>
    </source>
</evidence>
<reference evidence="3" key="1">
    <citation type="submission" date="2020-11" db="EMBL/GenBank/DDBJ databases">
        <authorList>
            <consortium name="DOE Joint Genome Institute"/>
            <person name="Ahrendt S."/>
            <person name="Riley R."/>
            <person name="Andreopoulos W."/>
            <person name="Labutti K."/>
            <person name="Pangilinan J."/>
            <person name="Ruiz-Duenas F.J."/>
            <person name="Barrasa J.M."/>
            <person name="Sanchez-Garcia M."/>
            <person name="Camarero S."/>
            <person name="Miyauchi S."/>
            <person name="Serrano A."/>
            <person name="Linde D."/>
            <person name="Babiker R."/>
            <person name="Drula E."/>
            <person name="Ayuso-Fernandez I."/>
            <person name="Pacheco R."/>
            <person name="Padilla G."/>
            <person name="Ferreira P."/>
            <person name="Barriuso J."/>
            <person name="Kellner H."/>
            <person name="Castanera R."/>
            <person name="Alfaro M."/>
            <person name="Ramirez L."/>
            <person name="Pisabarro A.G."/>
            <person name="Kuo A."/>
            <person name="Tritt A."/>
            <person name="Lipzen A."/>
            <person name="He G."/>
            <person name="Yan M."/>
            <person name="Ng V."/>
            <person name="Cullen D."/>
            <person name="Martin F."/>
            <person name="Rosso M.-N."/>
            <person name="Henrissat B."/>
            <person name="Hibbett D."/>
            <person name="Martinez A.T."/>
            <person name="Grigoriev I.V."/>
        </authorList>
    </citation>
    <scope>NUCLEOTIDE SEQUENCE</scope>
    <source>
        <strain evidence="3">CBS 247.69</strain>
    </source>
</reference>
<dbReference type="InterPro" id="IPR037056">
    <property type="entry name" value="RNase_H1_N_sf"/>
</dbReference>
<sequence>MSASNNLDPTLADIVASLAQLTIALHAHLAANEAFPNTTPLLPSQSTPTEPTSDVPSQAPFSTCHSDAHQPVVSPITTPPLPTLTPRRQLISPLPPAYSPINANIPITPPETPSVIPLRNPAAVAAALNGQGSREWYVVTIGKEPGVYSNWLITKPLVDKVPGNCYQKFDIKSDAIKAYKMAWDMGEVKRVV</sequence>
<comment type="caution">
    <text evidence="3">The sequence shown here is derived from an EMBL/GenBank/DDBJ whole genome shotgun (WGS) entry which is preliminary data.</text>
</comment>
<gene>
    <name evidence="3" type="ORF">BDZ94DRAFT_1050137</name>
</gene>
<dbReference type="Pfam" id="PF01693">
    <property type="entry name" value="Cauli_VI"/>
    <property type="match status" value="1"/>
</dbReference>
<keyword evidence="4" id="KW-1185">Reference proteome</keyword>
<feature type="domain" description="Ribonuclease H1 N-terminal" evidence="2">
    <location>
        <begin position="136"/>
        <end position="176"/>
    </location>
</feature>
<organism evidence="3 4">
    <name type="scientific">Collybia nuda</name>
    <dbReference type="NCBI Taxonomy" id="64659"/>
    <lineage>
        <taxon>Eukaryota</taxon>
        <taxon>Fungi</taxon>
        <taxon>Dikarya</taxon>
        <taxon>Basidiomycota</taxon>
        <taxon>Agaricomycotina</taxon>
        <taxon>Agaricomycetes</taxon>
        <taxon>Agaricomycetidae</taxon>
        <taxon>Agaricales</taxon>
        <taxon>Tricholomatineae</taxon>
        <taxon>Clitocybaceae</taxon>
        <taxon>Collybia</taxon>
    </lineage>
</organism>
<dbReference type="InterPro" id="IPR011320">
    <property type="entry name" value="RNase_H1_N"/>
</dbReference>
<name>A0A9P6CB77_9AGAR</name>
<dbReference type="SUPFAM" id="SSF55658">
    <property type="entry name" value="L9 N-domain-like"/>
    <property type="match status" value="1"/>
</dbReference>
<feature type="compositionally biased region" description="Low complexity" evidence="1">
    <location>
        <begin position="38"/>
        <end position="53"/>
    </location>
</feature>
<protein>
    <recommendedName>
        <fullName evidence="2">Ribonuclease H1 N-terminal domain-containing protein</fullName>
    </recommendedName>
</protein>
<dbReference type="OrthoDB" id="3270804at2759"/>
<evidence type="ECO:0000313" key="3">
    <source>
        <dbReference type="EMBL" id="KAF9459231.1"/>
    </source>
</evidence>
<dbReference type="Proteomes" id="UP000807353">
    <property type="component" value="Unassembled WGS sequence"/>
</dbReference>
<evidence type="ECO:0000256" key="1">
    <source>
        <dbReference type="SAM" id="MobiDB-lite"/>
    </source>
</evidence>